<gene>
    <name evidence="2" type="ORF">PAUS00366_LOCUS15962</name>
</gene>
<feature type="region of interest" description="Disordered" evidence="1">
    <location>
        <begin position="1"/>
        <end position="29"/>
    </location>
</feature>
<dbReference type="AlphaFoldDB" id="A0A7S4AQ47"/>
<evidence type="ECO:0000256" key="1">
    <source>
        <dbReference type="SAM" id="MobiDB-lite"/>
    </source>
</evidence>
<protein>
    <submittedName>
        <fullName evidence="2">Uncharacterized protein</fullName>
    </submittedName>
</protein>
<sequence length="160" mass="17567">MVPGGGSTARHGTAHHTTPRGVGNRKGGSDASRMFPCLSLRCARHARGADRTTAIRSERDSVCVFFFFPQQVRQCKPIHRRGGRWWQRAAVEVDGCRAKRRHRTAAGVDDTPAAASSVANLPGWDPASHWFRVVLRGCMETDTIIVGVECRVRYGTVGLN</sequence>
<name>A0A7S4AQ47_9STRA</name>
<accession>A0A7S4AQ47</accession>
<organism evidence="2">
    <name type="scientific">Pseudo-nitzschia australis</name>
    <dbReference type="NCBI Taxonomy" id="44445"/>
    <lineage>
        <taxon>Eukaryota</taxon>
        <taxon>Sar</taxon>
        <taxon>Stramenopiles</taxon>
        <taxon>Ochrophyta</taxon>
        <taxon>Bacillariophyta</taxon>
        <taxon>Bacillariophyceae</taxon>
        <taxon>Bacillariophycidae</taxon>
        <taxon>Bacillariales</taxon>
        <taxon>Bacillariaceae</taxon>
        <taxon>Pseudo-nitzschia</taxon>
    </lineage>
</organism>
<reference evidence="2" key="1">
    <citation type="submission" date="2021-01" db="EMBL/GenBank/DDBJ databases">
        <authorList>
            <person name="Corre E."/>
            <person name="Pelletier E."/>
            <person name="Niang G."/>
            <person name="Scheremetjew M."/>
            <person name="Finn R."/>
            <person name="Kale V."/>
            <person name="Holt S."/>
            <person name="Cochrane G."/>
            <person name="Meng A."/>
            <person name="Brown T."/>
            <person name="Cohen L."/>
        </authorList>
    </citation>
    <scope>NUCLEOTIDE SEQUENCE</scope>
    <source>
        <strain evidence="2">10249 10 AB</strain>
    </source>
</reference>
<dbReference type="EMBL" id="HBIX01023000">
    <property type="protein sequence ID" value="CAE0723206.1"/>
    <property type="molecule type" value="Transcribed_RNA"/>
</dbReference>
<proteinExistence type="predicted"/>
<evidence type="ECO:0000313" key="2">
    <source>
        <dbReference type="EMBL" id="CAE0723206.1"/>
    </source>
</evidence>